<evidence type="ECO:0000256" key="8">
    <source>
        <dbReference type="ARBA" id="ARBA00023326"/>
    </source>
</evidence>
<evidence type="ECO:0000256" key="5">
    <source>
        <dbReference type="ARBA" id="ARBA00023024"/>
    </source>
</evidence>
<protein>
    <recommendedName>
        <fullName evidence="10">GH18 domain-containing protein</fullName>
    </recommendedName>
</protein>
<dbReference type="OrthoDB" id="3012298at2759"/>
<name>A0A553IBJ4_9PEZI</name>
<reference evidence="12" key="1">
    <citation type="submission" date="2019-06" db="EMBL/GenBank/DDBJ databases">
        <title>Draft genome sequence of the griseofulvin-producing fungus Xylaria cubensis strain G536.</title>
        <authorList>
            <person name="Mead M.E."/>
            <person name="Raja H.A."/>
            <person name="Steenwyk J.L."/>
            <person name="Knowles S.L."/>
            <person name="Oberlies N.H."/>
            <person name="Rokas A."/>
        </authorList>
    </citation>
    <scope>NUCLEOTIDE SEQUENCE [LARGE SCALE GENOMIC DNA]</scope>
    <source>
        <strain evidence="12">G536</strain>
    </source>
</reference>
<dbReference type="PROSITE" id="PS01095">
    <property type="entry name" value="GH18_1"/>
    <property type="match status" value="1"/>
</dbReference>
<comment type="subcellular location">
    <subcellularLocation>
        <location evidence="2">Secreted</location>
    </subcellularLocation>
</comment>
<comment type="catalytic activity">
    <reaction evidence="1">
        <text>Random endo-hydrolysis of N-acetyl-beta-D-glucosaminide (1-&gt;4)-beta-linkages in chitin and chitodextrins.</text>
        <dbReference type="EC" id="3.2.1.14"/>
    </reaction>
</comment>
<evidence type="ECO:0000259" key="10">
    <source>
        <dbReference type="PROSITE" id="PS51910"/>
    </source>
</evidence>
<keyword evidence="7" id="KW-0326">Glycosidase</keyword>
<proteinExistence type="predicted"/>
<dbReference type="SUPFAM" id="SSF51445">
    <property type="entry name" value="(Trans)glycosidases"/>
    <property type="match status" value="1"/>
</dbReference>
<feature type="chain" id="PRO_5022194944" description="GH18 domain-containing protein" evidence="9">
    <location>
        <begin position="22"/>
        <end position="315"/>
    </location>
</feature>
<keyword evidence="3" id="KW-0964">Secreted</keyword>
<dbReference type="Gene3D" id="3.20.20.80">
    <property type="entry name" value="Glycosidases"/>
    <property type="match status" value="1"/>
</dbReference>
<dbReference type="InterPro" id="IPR001223">
    <property type="entry name" value="Glyco_hydro18_cat"/>
</dbReference>
<feature type="domain" description="GH18" evidence="10">
    <location>
        <begin position="27"/>
        <end position="315"/>
    </location>
</feature>
<keyword evidence="5" id="KW-0146">Chitin degradation</keyword>
<evidence type="ECO:0000256" key="4">
    <source>
        <dbReference type="ARBA" id="ARBA00022801"/>
    </source>
</evidence>
<dbReference type="EMBL" id="VFLP01000005">
    <property type="protein sequence ID" value="TRX97568.1"/>
    <property type="molecule type" value="Genomic_DNA"/>
</dbReference>
<dbReference type="Proteomes" id="UP000319160">
    <property type="component" value="Unassembled WGS sequence"/>
</dbReference>
<dbReference type="InterPro" id="IPR017853">
    <property type="entry name" value="GH"/>
</dbReference>
<dbReference type="PROSITE" id="PS51910">
    <property type="entry name" value="GH18_2"/>
    <property type="match status" value="1"/>
</dbReference>
<evidence type="ECO:0000256" key="7">
    <source>
        <dbReference type="ARBA" id="ARBA00023295"/>
    </source>
</evidence>
<sequence length="315" mass="35420">MKGLFTKTLPLLLTLGSQASASQPGTRRVVQYYGQQTNDQGTKFHIDLLVDNADNKTYATNVLMGEFGIVNKTMRLNGGIPDEPANDWFWDEIKTVQDAGVKVSMWFRQGYEFLKENNPAFDTYYDLVHQTITNHSLNGIDLDIEDGEGSCGDKSMNLNDTDHLISRLRADFGPDFIITLAPVSNALLDEGSVSCFSYRALEQRAASNISWYNAQFYGGSWTGLKGPGYYERCINEGRWKPERIVTTITTSSDFTYPLPRSSWVGLNETGPTIETLVKKYADFGGVGGFEYYDAEPGGYEHPWQWSRWAARRMGI</sequence>
<comment type="caution">
    <text evidence="11">The sequence shown here is derived from an EMBL/GenBank/DDBJ whole genome shotgun (WGS) entry which is preliminary data.</text>
</comment>
<organism evidence="11 12">
    <name type="scientific">Xylaria flabelliformis</name>
    <dbReference type="NCBI Taxonomy" id="2512241"/>
    <lineage>
        <taxon>Eukaryota</taxon>
        <taxon>Fungi</taxon>
        <taxon>Dikarya</taxon>
        <taxon>Ascomycota</taxon>
        <taxon>Pezizomycotina</taxon>
        <taxon>Sordariomycetes</taxon>
        <taxon>Xylariomycetidae</taxon>
        <taxon>Xylariales</taxon>
        <taxon>Xylariaceae</taxon>
        <taxon>Xylaria</taxon>
    </lineage>
</organism>
<keyword evidence="9" id="KW-0732">Signal</keyword>
<keyword evidence="6" id="KW-0119">Carbohydrate metabolism</keyword>
<dbReference type="GO" id="GO:0005576">
    <property type="term" value="C:extracellular region"/>
    <property type="evidence" value="ECO:0007669"/>
    <property type="project" value="UniProtKB-SubCell"/>
</dbReference>
<evidence type="ECO:0000256" key="9">
    <source>
        <dbReference type="SAM" id="SignalP"/>
    </source>
</evidence>
<evidence type="ECO:0000256" key="6">
    <source>
        <dbReference type="ARBA" id="ARBA00023277"/>
    </source>
</evidence>
<dbReference type="GO" id="GO:0008843">
    <property type="term" value="F:endochitinase activity"/>
    <property type="evidence" value="ECO:0007669"/>
    <property type="project" value="UniProtKB-EC"/>
</dbReference>
<feature type="signal peptide" evidence="9">
    <location>
        <begin position="1"/>
        <end position="21"/>
    </location>
</feature>
<dbReference type="GO" id="GO:0000272">
    <property type="term" value="P:polysaccharide catabolic process"/>
    <property type="evidence" value="ECO:0007669"/>
    <property type="project" value="UniProtKB-KW"/>
</dbReference>
<evidence type="ECO:0000313" key="11">
    <source>
        <dbReference type="EMBL" id="TRX97568.1"/>
    </source>
</evidence>
<keyword evidence="4" id="KW-0378">Hydrolase</keyword>
<keyword evidence="12" id="KW-1185">Reference proteome</keyword>
<evidence type="ECO:0000256" key="3">
    <source>
        <dbReference type="ARBA" id="ARBA00022525"/>
    </source>
</evidence>
<dbReference type="AlphaFoldDB" id="A0A553IBJ4"/>
<gene>
    <name evidence="11" type="ORF">FHL15_001323</name>
</gene>
<keyword evidence="8" id="KW-0624">Polysaccharide degradation</keyword>
<dbReference type="InterPro" id="IPR001579">
    <property type="entry name" value="Glyco_hydro_18_chit_AS"/>
</dbReference>
<dbReference type="GO" id="GO:0006032">
    <property type="term" value="P:chitin catabolic process"/>
    <property type="evidence" value="ECO:0007669"/>
    <property type="project" value="UniProtKB-KW"/>
</dbReference>
<accession>A0A553IBJ4</accession>
<evidence type="ECO:0000313" key="12">
    <source>
        <dbReference type="Proteomes" id="UP000319160"/>
    </source>
</evidence>
<evidence type="ECO:0000256" key="1">
    <source>
        <dbReference type="ARBA" id="ARBA00000822"/>
    </source>
</evidence>
<evidence type="ECO:0000256" key="2">
    <source>
        <dbReference type="ARBA" id="ARBA00004613"/>
    </source>
</evidence>